<dbReference type="SUPFAM" id="SSF75217">
    <property type="entry name" value="alpha/beta knot"/>
    <property type="match status" value="1"/>
</dbReference>
<feature type="domain" description="RNA 2-O ribose methyltransferase substrate binding" evidence="4">
    <location>
        <begin position="8"/>
        <end position="83"/>
    </location>
</feature>
<evidence type="ECO:0000256" key="3">
    <source>
        <dbReference type="ARBA" id="ARBA00022679"/>
    </source>
</evidence>
<dbReference type="GO" id="GO:0006396">
    <property type="term" value="P:RNA processing"/>
    <property type="evidence" value="ECO:0007669"/>
    <property type="project" value="InterPro"/>
</dbReference>
<gene>
    <name evidence="5" type="ORF">U473_13305</name>
</gene>
<dbReference type="GO" id="GO:0032259">
    <property type="term" value="P:methylation"/>
    <property type="evidence" value="ECO:0007669"/>
    <property type="project" value="UniProtKB-KW"/>
</dbReference>
<dbReference type="Proteomes" id="UP000070352">
    <property type="component" value="Unassembled WGS sequence"/>
</dbReference>
<dbReference type="CDD" id="cd18103">
    <property type="entry name" value="SpoU-like_RlmB"/>
    <property type="match status" value="1"/>
</dbReference>
<evidence type="ECO:0000313" key="6">
    <source>
        <dbReference type="Proteomes" id="UP000070352"/>
    </source>
</evidence>
<evidence type="ECO:0000256" key="2">
    <source>
        <dbReference type="ARBA" id="ARBA00022603"/>
    </source>
</evidence>
<keyword evidence="3 5" id="KW-0808">Transferase</keyword>
<dbReference type="PANTHER" id="PTHR46429">
    <property type="entry name" value="23S RRNA (GUANOSINE-2'-O-)-METHYLTRANSFERASE RLMB"/>
    <property type="match status" value="1"/>
</dbReference>
<dbReference type="Pfam" id="PF00588">
    <property type="entry name" value="SpoU_methylase"/>
    <property type="match status" value="1"/>
</dbReference>
<comment type="caution">
    <text evidence="5">The sequence shown here is derived from an EMBL/GenBank/DDBJ whole genome shotgun (WGS) entry which is preliminary data.</text>
</comment>
<dbReference type="PANTHER" id="PTHR46429:SF1">
    <property type="entry name" value="23S RRNA (GUANOSINE-2'-O-)-METHYLTRANSFERASE RLMB"/>
    <property type="match status" value="1"/>
</dbReference>
<dbReference type="GO" id="GO:0003723">
    <property type="term" value="F:RNA binding"/>
    <property type="evidence" value="ECO:0007669"/>
    <property type="project" value="InterPro"/>
</dbReference>
<dbReference type="FunFam" id="3.40.1280.10:FF:000008">
    <property type="entry name" value="Group 3 RNA methyltransferase TrmH"/>
    <property type="match status" value="1"/>
</dbReference>
<dbReference type="InterPro" id="IPR029026">
    <property type="entry name" value="tRNA_m1G_MTases_N"/>
</dbReference>
<name>A0A135L7T1_9BACI</name>
<sequence length="248" mass="27509">MDKNDNLFIMGKNPVIEALQSERSINKIYIAEGTQKAAMNKVLVMAKERGIITQFVPRRKLDQMAETTDHQGVIASIAAYRYEDFRNLLQKVKETNGIPFFVMLDEIEDPHNLGSILRTADVVGVNGIIIPKRRSVGLTATVAKTSAGAIEYVPVTRVTNLAQTLDQLKEEGFWVVGTDASAKQSFTEVDYQIPIVLVIGSEGKGMSRLIKEKCDFVVKLPMKGHVNSLNASVAAAIMMFEVYRNRGF</sequence>
<protein>
    <submittedName>
        <fullName evidence="5">RNA methyltransferase TrmH</fullName>
    </submittedName>
</protein>
<dbReference type="InterPro" id="IPR029064">
    <property type="entry name" value="Ribosomal_eL30-like_sf"/>
</dbReference>
<accession>A0A135L7T1</accession>
<dbReference type="Gene3D" id="3.40.1280.10">
    <property type="match status" value="1"/>
</dbReference>
<dbReference type="GO" id="GO:0005829">
    <property type="term" value="C:cytosol"/>
    <property type="evidence" value="ECO:0007669"/>
    <property type="project" value="TreeGrafter"/>
</dbReference>
<reference evidence="5 6" key="1">
    <citation type="submission" date="2016-02" db="EMBL/GenBank/DDBJ databases">
        <title>Draft Genome for Tepidibacillus decaturensis nov. sp. Strain Z9, an Anaerobic, Moderately Thermophilic and Heterotrophic Bacterium from Deep Subsurface of the Illinois Basin, USA.</title>
        <authorList>
            <person name="Dong Y."/>
            <person name="Chang J.Y."/>
            <person name="Sanford R."/>
            <person name="Fouke B.W."/>
        </authorList>
    </citation>
    <scope>NUCLEOTIDE SEQUENCE [LARGE SCALE GENOMIC DNA]</scope>
    <source>
        <strain evidence="5 6">Z9</strain>
    </source>
</reference>
<dbReference type="STRING" id="1413211.U473_13305"/>
<dbReference type="NCBIfam" id="TIGR00186">
    <property type="entry name" value="rRNA_methyl_3"/>
    <property type="match status" value="1"/>
</dbReference>
<organism evidence="5 6">
    <name type="scientific">Tepidibacillus decaturensis</name>
    <dbReference type="NCBI Taxonomy" id="1413211"/>
    <lineage>
        <taxon>Bacteria</taxon>
        <taxon>Bacillati</taxon>
        <taxon>Bacillota</taxon>
        <taxon>Bacilli</taxon>
        <taxon>Bacillales</taxon>
        <taxon>Bacillaceae</taxon>
        <taxon>Tepidibacillus</taxon>
    </lineage>
</organism>
<keyword evidence="6" id="KW-1185">Reference proteome</keyword>
<dbReference type="SMART" id="SM00967">
    <property type="entry name" value="SpoU_sub_bind"/>
    <property type="match status" value="1"/>
</dbReference>
<evidence type="ECO:0000259" key="4">
    <source>
        <dbReference type="SMART" id="SM00967"/>
    </source>
</evidence>
<dbReference type="SUPFAM" id="SSF55315">
    <property type="entry name" value="L30e-like"/>
    <property type="match status" value="1"/>
</dbReference>
<dbReference type="InterPro" id="IPR004441">
    <property type="entry name" value="rRNA_MeTrfase_TrmH"/>
</dbReference>
<dbReference type="Gene3D" id="3.30.1330.30">
    <property type="match status" value="1"/>
</dbReference>
<dbReference type="InterPro" id="IPR029028">
    <property type="entry name" value="Alpha/beta_knot_MTases"/>
</dbReference>
<dbReference type="OrthoDB" id="9794400at2"/>
<dbReference type="AlphaFoldDB" id="A0A135L7T1"/>
<dbReference type="RefSeq" id="WP_068727166.1">
    <property type="nucleotide sequence ID" value="NZ_LSKU01000001.1"/>
</dbReference>
<comment type="similarity">
    <text evidence="1">Belongs to the class IV-like SAM-binding methyltransferase superfamily. RNA methyltransferase TrmH family.</text>
</comment>
<evidence type="ECO:0000256" key="1">
    <source>
        <dbReference type="ARBA" id="ARBA00007228"/>
    </source>
</evidence>
<dbReference type="EMBL" id="LSKU01000001">
    <property type="protein sequence ID" value="KXG44883.1"/>
    <property type="molecule type" value="Genomic_DNA"/>
</dbReference>
<evidence type="ECO:0000313" key="5">
    <source>
        <dbReference type="EMBL" id="KXG44883.1"/>
    </source>
</evidence>
<dbReference type="GO" id="GO:0008173">
    <property type="term" value="F:RNA methyltransferase activity"/>
    <property type="evidence" value="ECO:0007669"/>
    <property type="project" value="InterPro"/>
</dbReference>
<proteinExistence type="inferred from homology"/>
<dbReference type="InterPro" id="IPR001537">
    <property type="entry name" value="SpoU_MeTrfase"/>
</dbReference>
<dbReference type="Pfam" id="PF08032">
    <property type="entry name" value="SpoU_sub_bind"/>
    <property type="match status" value="1"/>
</dbReference>
<dbReference type="InterPro" id="IPR013123">
    <property type="entry name" value="SpoU_subst-bd"/>
</dbReference>
<keyword evidence="2 5" id="KW-0489">Methyltransferase</keyword>